<dbReference type="InterPro" id="IPR004323">
    <property type="entry name" value="Ion_tolerance_CutA"/>
</dbReference>
<dbReference type="GO" id="GO:0010038">
    <property type="term" value="P:response to metal ion"/>
    <property type="evidence" value="ECO:0007669"/>
    <property type="project" value="InterPro"/>
</dbReference>
<dbReference type="Gene3D" id="3.30.70.120">
    <property type="match status" value="1"/>
</dbReference>
<comment type="similarity">
    <text evidence="1">Belongs to the CutA family.</text>
</comment>
<dbReference type="PANTHER" id="PTHR23419">
    <property type="entry name" value="DIVALENT CATION TOLERANCE CUTA-RELATED"/>
    <property type="match status" value="1"/>
</dbReference>
<dbReference type="Proteomes" id="UP000275461">
    <property type="component" value="Unassembled WGS sequence"/>
</dbReference>
<evidence type="ECO:0000256" key="2">
    <source>
        <dbReference type="SAM" id="MobiDB-lite"/>
    </source>
</evidence>
<dbReference type="SUPFAM" id="SSF54913">
    <property type="entry name" value="GlnB-like"/>
    <property type="match status" value="1"/>
</dbReference>
<dbReference type="AlphaFoldDB" id="A0A498BUA2"/>
<keyword evidence="4" id="KW-1185">Reference proteome</keyword>
<evidence type="ECO:0000313" key="4">
    <source>
        <dbReference type="Proteomes" id="UP000275461"/>
    </source>
</evidence>
<dbReference type="EMBL" id="RCDA01000006">
    <property type="protein sequence ID" value="RLK46529.1"/>
    <property type="molecule type" value="Genomic_DNA"/>
</dbReference>
<gene>
    <name evidence="3" type="ORF">DFR31_2659</name>
</gene>
<evidence type="ECO:0000313" key="3">
    <source>
        <dbReference type="EMBL" id="RLK46529.1"/>
    </source>
</evidence>
<dbReference type="GO" id="GO:0005507">
    <property type="term" value="F:copper ion binding"/>
    <property type="evidence" value="ECO:0007669"/>
    <property type="project" value="TreeGrafter"/>
</dbReference>
<proteinExistence type="inferred from homology"/>
<dbReference type="OrthoDB" id="37622at2"/>
<accession>A0A498BUA2</accession>
<dbReference type="Pfam" id="PF03091">
    <property type="entry name" value="CutA1"/>
    <property type="match status" value="1"/>
</dbReference>
<organism evidence="3 4">
    <name type="scientific">Alkalispirillum mobile</name>
    <dbReference type="NCBI Taxonomy" id="85925"/>
    <lineage>
        <taxon>Bacteria</taxon>
        <taxon>Pseudomonadati</taxon>
        <taxon>Pseudomonadota</taxon>
        <taxon>Gammaproteobacteria</taxon>
        <taxon>Chromatiales</taxon>
        <taxon>Ectothiorhodospiraceae</taxon>
        <taxon>Alkalispirillum</taxon>
    </lineage>
</organism>
<comment type="caution">
    <text evidence="3">The sequence shown here is derived from an EMBL/GenBank/DDBJ whole genome shotgun (WGS) entry which is preliminary data.</text>
</comment>
<reference evidence="3 4" key="1">
    <citation type="submission" date="2018-10" db="EMBL/GenBank/DDBJ databases">
        <title>Genomic Encyclopedia of Type Strains, Phase IV (KMG-IV): sequencing the most valuable type-strain genomes for metagenomic binning, comparative biology and taxonomic classification.</title>
        <authorList>
            <person name="Goeker M."/>
        </authorList>
    </citation>
    <scope>NUCLEOTIDE SEQUENCE [LARGE SCALE GENOMIC DNA]</scope>
    <source>
        <strain evidence="3 4">DSM 12769</strain>
    </source>
</reference>
<dbReference type="InterPro" id="IPR015867">
    <property type="entry name" value="N-reg_PII/ATP_PRibTrfase_C"/>
</dbReference>
<name>A0A498BUA2_9GAMM</name>
<feature type="region of interest" description="Disordered" evidence="2">
    <location>
        <begin position="105"/>
        <end position="124"/>
    </location>
</feature>
<sequence>MPAEQYMVYCTCPDETVAREVAGNLVERRLAACVNIVPGLTSVFFWEGEAQAEPEVLLLIKTSASAYPALEQAILELHPYELPEIVGVPLEKGLPGFLHWIHMETRGEAQDDDTEEDASDPHTR</sequence>
<protein>
    <submittedName>
        <fullName evidence="3">Periplasmic divalent cation tolerance protein</fullName>
    </submittedName>
</protein>
<dbReference type="RefSeq" id="WP_121443164.1">
    <property type="nucleotide sequence ID" value="NZ_RCDA01000006.1"/>
</dbReference>
<dbReference type="PANTHER" id="PTHR23419:SF8">
    <property type="entry name" value="FI09726P"/>
    <property type="match status" value="1"/>
</dbReference>
<dbReference type="InterPro" id="IPR011322">
    <property type="entry name" value="N-reg_PII-like_a/b"/>
</dbReference>
<evidence type="ECO:0000256" key="1">
    <source>
        <dbReference type="ARBA" id="ARBA00010169"/>
    </source>
</evidence>